<evidence type="ECO:0000313" key="2">
    <source>
        <dbReference type="EMBL" id="SIS43208.1"/>
    </source>
</evidence>
<dbReference type="SUPFAM" id="SSF53187">
    <property type="entry name" value="Zn-dependent exopeptidases"/>
    <property type="match status" value="1"/>
</dbReference>
<dbReference type="InterPro" id="IPR036264">
    <property type="entry name" value="Bact_exopeptidase_dim_dom"/>
</dbReference>
<evidence type="ECO:0000313" key="3">
    <source>
        <dbReference type="Proteomes" id="UP000186292"/>
    </source>
</evidence>
<gene>
    <name evidence="2" type="ORF">SAMN05444817_103140</name>
</gene>
<dbReference type="AlphaFoldDB" id="A0A1N7J1F1"/>
<dbReference type="STRING" id="1161099.SAMN05444817_103140"/>
<accession>A0A1N7J1F1</accession>
<evidence type="ECO:0000259" key="1">
    <source>
        <dbReference type="Pfam" id="PF07687"/>
    </source>
</evidence>
<dbReference type="EMBL" id="FTOF01000003">
    <property type="protein sequence ID" value="SIS43208.1"/>
    <property type="molecule type" value="Genomic_DNA"/>
</dbReference>
<proteinExistence type="predicted"/>
<dbReference type="InterPro" id="IPR017439">
    <property type="entry name" value="Amidohydrolase"/>
</dbReference>
<dbReference type="Pfam" id="PF01546">
    <property type="entry name" value="Peptidase_M20"/>
    <property type="match status" value="1"/>
</dbReference>
<name>A0A1N7J1F1_9CORY</name>
<dbReference type="InterPro" id="IPR002933">
    <property type="entry name" value="Peptidase_M20"/>
</dbReference>
<dbReference type="OrthoDB" id="9777385at2"/>
<dbReference type="Proteomes" id="UP000186292">
    <property type="component" value="Unassembled WGS sequence"/>
</dbReference>
<dbReference type="PANTHER" id="PTHR11014:SF63">
    <property type="entry name" value="METALLOPEPTIDASE, PUTATIVE (AFU_ORTHOLOGUE AFUA_6G09600)-RELATED"/>
    <property type="match status" value="1"/>
</dbReference>
<dbReference type="Pfam" id="PF07687">
    <property type="entry name" value="M20_dimer"/>
    <property type="match status" value="1"/>
</dbReference>
<dbReference type="InterPro" id="IPR011650">
    <property type="entry name" value="Peptidase_M20_dimer"/>
</dbReference>
<sequence>MPAHADPATIKEILQNYTVDPAWQRTLYQYLHAHPELSMQEKNTHARILKELERFDCQVIAPIGGYGIVAVFHNGEATHGSAGPTVLFRADFDGLPVTETTGAPYASTDTATRDDGTMTGLMHACGHDMHVTALLGLCDIMDNNREHWAGTFVALFQPGEEIGRGATAMITDRLTDRIPRPDICLGQHVMPGRAGQVQTKPGPQFAACDSIRIRIPGRGAHGSMPHAAVDPTYTAAHIILRLQGIVGREVAPKDFAVVSVGQVNAGTTNNIIPDHAELVVNCRFYDDAVKHKVYEAIQRVVIAECEASGIKEEPYFEYFAHGELLDNDRGAFMTVRSTFDEVFGPDSVDSEPSTVSEDFPNIPLTFGVPYIFWLIGSTPRTVWDKAVAENRVITDVPVNHMPTFLPEYEPTVYAATNAAAAAVLTYLAHPLERQP</sequence>
<dbReference type="GO" id="GO:0016787">
    <property type="term" value="F:hydrolase activity"/>
    <property type="evidence" value="ECO:0007669"/>
    <property type="project" value="UniProtKB-KW"/>
</dbReference>
<dbReference type="NCBIfam" id="TIGR01891">
    <property type="entry name" value="amidohydrolases"/>
    <property type="match status" value="1"/>
</dbReference>
<keyword evidence="2" id="KW-0378">Hydrolase</keyword>
<organism evidence="2 3">
    <name type="scientific">Corynebacterium appendicis CIP 107643</name>
    <dbReference type="NCBI Taxonomy" id="1161099"/>
    <lineage>
        <taxon>Bacteria</taxon>
        <taxon>Bacillati</taxon>
        <taxon>Actinomycetota</taxon>
        <taxon>Actinomycetes</taxon>
        <taxon>Mycobacteriales</taxon>
        <taxon>Corynebacteriaceae</taxon>
        <taxon>Corynebacterium</taxon>
    </lineage>
</organism>
<dbReference type="SUPFAM" id="SSF55031">
    <property type="entry name" value="Bacterial exopeptidase dimerisation domain"/>
    <property type="match status" value="1"/>
</dbReference>
<reference evidence="3" key="1">
    <citation type="submission" date="2017-01" db="EMBL/GenBank/DDBJ databases">
        <authorList>
            <person name="Varghese N."/>
            <person name="Submissions S."/>
        </authorList>
    </citation>
    <scope>NUCLEOTIDE SEQUENCE [LARGE SCALE GENOMIC DNA]</scope>
    <source>
        <strain evidence="3">DSM 44531</strain>
    </source>
</reference>
<dbReference type="PANTHER" id="PTHR11014">
    <property type="entry name" value="PEPTIDASE M20 FAMILY MEMBER"/>
    <property type="match status" value="1"/>
</dbReference>
<keyword evidence="3" id="KW-1185">Reference proteome</keyword>
<dbReference type="Gene3D" id="3.30.70.360">
    <property type="match status" value="1"/>
</dbReference>
<dbReference type="RefSeq" id="WP_076598758.1">
    <property type="nucleotide sequence ID" value="NZ_CP046976.1"/>
</dbReference>
<protein>
    <submittedName>
        <fullName evidence="2">Hippurate hydrolase</fullName>
    </submittedName>
</protein>
<dbReference type="Gene3D" id="3.40.630.10">
    <property type="entry name" value="Zn peptidases"/>
    <property type="match status" value="1"/>
</dbReference>
<feature type="domain" description="Peptidase M20 dimerisation" evidence="1">
    <location>
        <begin position="211"/>
        <end position="304"/>
    </location>
</feature>